<dbReference type="InterPro" id="IPR003959">
    <property type="entry name" value="ATPase_AAA_core"/>
</dbReference>
<reference evidence="3 4" key="1">
    <citation type="submission" date="2015-05" db="EMBL/GenBank/DDBJ databases">
        <title>Distinctive expansion of gene families associated with plant cell wall degradation and secondary metabolism in the genomes of grapevine trunk pathogens.</title>
        <authorList>
            <person name="Lawrence D.P."/>
            <person name="Travadon R."/>
            <person name="Rolshausen P.E."/>
            <person name="Baumgartner K."/>
        </authorList>
    </citation>
    <scope>NUCLEOTIDE SEQUENCE [LARGE SCALE GENOMIC DNA]</scope>
    <source>
        <strain evidence="3">DA912</strain>
    </source>
</reference>
<dbReference type="PANTHER" id="PTHR46411">
    <property type="entry name" value="FAMILY ATPASE, PUTATIVE-RELATED"/>
    <property type="match status" value="1"/>
</dbReference>
<evidence type="ECO:0000313" key="4">
    <source>
        <dbReference type="Proteomes" id="UP000034680"/>
    </source>
</evidence>
<dbReference type="GO" id="GO:0005524">
    <property type="term" value="F:ATP binding"/>
    <property type="evidence" value="ECO:0007669"/>
    <property type="project" value="InterPro"/>
</dbReference>
<dbReference type="InterPro" id="IPR003593">
    <property type="entry name" value="AAA+_ATPase"/>
</dbReference>
<proteinExistence type="predicted"/>
<dbReference type="Proteomes" id="UP000034680">
    <property type="component" value="Unassembled WGS sequence"/>
</dbReference>
<organism evidence="3 4">
    <name type="scientific">Diaporthe ampelina</name>
    <dbReference type="NCBI Taxonomy" id="1214573"/>
    <lineage>
        <taxon>Eukaryota</taxon>
        <taxon>Fungi</taxon>
        <taxon>Dikarya</taxon>
        <taxon>Ascomycota</taxon>
        <taxon>Pezizomycotina</taxon>
        <taxon>Sordariomycetes</taxon>
        <taxon>Sordariomycetidae</taxon>
        <taxon>Diaporthales</taxon>
        <taxon>Diaporthaceae</taxon>
        <taxon>Diaporthe</taxon>
    </lineage>
</organism>
<dbReference type="OrthoDB" id="10042665at2759"/>
<keyword evidence="4" id="KW-1185">Reference proteome</keyword>
<dbReference type="Pfam" id="PF00004">
    <property type="entry name" value="AAA"/>
    <property type="match status" value="1"/>
</dbReference>
<dbReference type="Gene3D" id="3.40.50.300">
    <property type="entry name" value="P-loop containing nucleotide triphosphate hydrolases"/>
    <property type="match status" value="1"/>
</dbReference>
<accession>A0A0G2HIM3</accession>
<dbReference type="STRING" id="1214573.A0A0G2HIM3"/>
<dbReference type="CDD" id="cd19481">
    <property type="entry name" value="RecA-like_protease"/>
    <property type="match status" value="1"/>
</dbReference>
<dbReference type="AlphaFoldDB" id="A0A0G2HIM3"/>
<comment type="caution">
    <text evidence="3">The sequence shown here is derived from an EMBL/GenBank/DDBJ whole genome shotgun (WGS) entry which is preliminary data.</text>
</comment>
<evidence type="ECO:0000313" key="3">
    <source>
        <dbReference type="EMBL" id="KKY34893.1"/>
    </source>
</evidence>
<reference evidence="3 4" key="2">
    <citation type="submission" date="2015-05" db="EMBL/GenBank/DDBJ databases">
        <authorList>
            <person name="Morales-Cruz A."/>
            <person name="Amrine K.C."/>
            <person name="Cantu D."/>
        </authorList>
    </citation>
    <scope>NUCLEOTIDE SEQUENCE [LARGE SCALE GENOMIC DNA]</scope>
    <source>
        <strain evidence="3">DA912</strain>
    </source>
</reference>
<dbReference type="EMBL" id="LCUC01000179">
    <property type="protein sequence ID" value="KKY34893.1"/>
    <property type="molecule type" value="Genomic_DNA"/>
</dbReference>
<evidence type="ECO:0000256" key="1">
    <source>
        <dbReference type="SAM" id="MobiDB-lite"/>
    </source>
</evidence>
<feature type="domain" description="AAA+ ATPase" evidence="2">
    <location>
        <begin position="429"/>
        <end position="559"/>
    </location>
</feature>
<dbReference type="GO" id="GO:0016887">
    <property type="term" value="F:ATP hydrolysis activity"/>
    <property type="evidence" value="ECO:0007669"/>
    <property type="project" value="InterPro"/>
</dbReference>
<feature type="region of interest" description="Disordered" evidence="1">
    <location>
        <begin position="1"/>
        <end position="24"/>
    </location>
</feature>
<name>A0A0G2HIM3_9PEZI</name>
<sequence length="675" mass="74340">MAASANEPVTSDSKKAVASAEDVTSAEAMNSTKELCLYLMDTCVPHCCKTCTSCQPRWSDQPSPEAEKAHIAEMENGHGIVKRISPKEDHKTVRVDIQNKHMKDILTNVFDGYPGYNAPLLPADSAWVFNEPFKMFVGRWDQIRANRLRTPFAAEKAAWVALFSAMTPVVQPTLDSIKRIRDTSLVRWNDLSLIFPLGKLILVEELGGVQSVVRVLEGKLTFQNSQYFHSLAVEYVDWDGEKYGLHTRTLDIPQYNGHKMVGVSDLSTMPLDFCPSEEALRTKLIARGRRTRVPIEASGRIMIDANAFYDNNPNSMWRKRPALQSMDAESEADDDTGETVESAQLSDEQCLLATGVVCGFDLRTKDWCLFPVDGISNITFNGFAYEKLVLPPGEKKMAWAFVESKNLLLDASDSDGSTAFDDFVTDKGKGLVMLLCGSPGVGKTYTAEAIAEVAKVPLYMISAGELGSASGQVELALDKALGLCRRWKAMLLLDEADVFLGKRLSGGNASIERNELVSIFLRRLEYYQGTMFLTTNKIENIDDAFQSRIDIILPYGDLTAEARLQVWVNFINKTSGTGVFDLTEEQVQKLAREYNLNGREIKNLVKSSLLVAGKFGAPGISTSPATSGSGTEDKAATLKEPAKAKVTITILETLAEMRIRAHKLMGKTDDGGVGF</sequence>
<protein>
    <submittedName>
        <fullName evidence="3">Putative atpase aaa+ type core</fullName>
    </submittedName>
</protein>
<dbReference type="PANTHER" id="PTHR46411:SF3">
    <property type="entry name" value="AAA+ ATPASE DOMAIN-CONTAINING PROTEIN"/>
    <property type="match status" value="1"/>
</dbReference>
<dbReference type="Pfam" id="PF22942">
    <property type="entry name" value="DUF7025"/>
    <property type="match status" value="1"/>
</dbReference>
<dbReference type="InterPro" id="IPR027417">
    <property type="entry name" value="P-loop_NTPase"/>
</dbReference>
<evidence type="ECO:0000259" key="2">
    <source>
        <dbReference type="SMART" id="SM00382"/>
    </source>
</evidence>
<dbReference type="SMART" id="SM00382">
    <property type="entry name" value="AAA"/>
    <property type="match status" value="1"/>
</dbReference>
<dbReference type="InterPro" id="IPR054289">
    <property type="entry name" value="DUF7025"/>
</dbReference>
<dbReference type="SUPFAM" id="SSF52540">
    <property type="entry name" value="P-loop containing nucleoside triphosphate hydrolases"/>
    <property type="match status" value="1"/>
</dbReference>
<gene>
    <name evidence="3" type="ORF">UCDDA912_g05129</name>
</gene>